<proteinExistence type="predicted"/>
<gene>
    <name evidence="2" type="ORF">B6F84_08815</name>
</gene>
<organism evidence="2 3">
    <name type="scientific">Acidianus manzaensis</name>
    <dbReference type="NCBI Taxonomy" id="282676"/>
    <lineage>
        <taxon>Archaea</taxon>
        <taxon>Thermoproteota</taxon>
        <taxon>Thermoprotei</taxon>
        <taxon>Sulfolobales</taxon>
        <taxon>Sulfolobaceae</taxon>
        <taxon>Acidianus</taxon>
    </lineage>
</organism>
<dbReference type="RefSeq" id="WP_148691897.1">
    <property type="nucleotide sequence ID" value="NZ_CP020477.1"/>
</dbReference>
<dbReference type="KEGG" id="aman:B6F84_08815"/>
<protein>
    <recommendedName>
        <fullName evidence="1">DUF5678 domain-containing protein</fullName>
    </recommendedName>
</protein>
<name>A0A1W6K0Z5_9CREN</name>
<sequence>MPESLIVRDPKYLGKFIAVDREFNIIGYADSREELEKELNKKGYSIADYDIIYVPKSLKKDPESY</sequence>
<dbReference type="InterPro" id="IPR043734">
    <property type="entry name" value="DUF5678"/>
</dbReference>
<dbReference type="Pfam" id="PF18929">
    <property type="entry name" value="DUF5678"/>
    <property type="match status" value="1"/>
</dbReference>
<accession>A0A1W6K0Z5</accession>
<evidence type="ECO:0000313" key="2">
    <source>
        <dbReference type="EMBL" id="ARM76114.1"/>
    </source>
</evidence>
<keyword evidence="3" id="KW-1185">Reference proteome</keyword>
<feature type="domain" description="DUF5678" evidence="1">
    <location>
        <begin position="11"/>
        <end position="56"/>
    </location>
</feature>
<evidence type="ECO:0000313" key="3">
    <source>
        <dbReference type="Proteomes" id="UP000193404"/>
    </source>
</evidence>
<dbReference type="GeneID" id="41591014"/>
<dbReference type="OrthoDB" id="38257at2157"/>
<dbReference type="EMBL" id="CP020477">
    <property type="protein sequence ID" value="ARM76114.1"/>
    <property type="molecule type" value="Genomic_DNA"/>
</dbReference>
<dbReference type="AlphaFoldDB" id="A0A1W6K0Z5"/>
<evidence type="ECO:0000259" key="1">
    <source>
        <dbReference type="Pfam" id="PF18929"/>
    </source>
</evidence>
<reference evidence="2 3" key="1">
    <citation type="submission" date="2017-03" db="EMBL/GenBank/DDBJ databases">
        <title>Sulfur activation and transportation mechanism of thermophilic Archaea Acidianus manzaensis YN-25.</title>
        <authorList>
            <person name="Ma Y."/>
            <person name="Yang Y."/>
            <person name="Xia J."/>
        </authorList>
    </citation>
    <scope>NUCLEOTIDE SEQUENCE [LARGE SCALE GENOMIC DNA]</scope>
    <source>
        <strain evidence="2 3">YN-25</strain>
    </source>
</reference>
<dbReference type="Proteomes" id="UP000193404">
    <property type="component" value="Chromosome"/>
</dbReference>